<keyword evidence="2" id="KW-1185">Reference proteome</keyword>
<evidence type="ECO:0000313" key="2">
    <source>
        <dbReference type="Proteomes" id="UP000183053"/>
    </source>
</evidence>
<protein>
    <submittedName>
        <fullName evidence="1">Uncharacterized protein</fullName>
    </submittedName>
</protein>
<reference evidence="2" key="1">
    <citation type="submission" date="2016-10" db="EMBL/GenBank/DDBJ databases">
        <authorList>
            <person name="Varghese N."/>
            <person name="Submissions S."/>
        </authorList>
    </citation>
    <scope>NUCLEOTIDE SEQUENCE [LARGE SCALE GENOMIC DNA]</scope>
    <source>
        <strain evidence="2">DSM 44142</strain>
    </source>
</reference>
<organism evidence="1 2">
    <name type="scientific">Tsukamurella pulmonis</name>
    <dbReference type="NCBI Taxonomy" id="47312"/>
    <lineage>
        <taxon>Bacteria</taxon>
        <taxon>Bacillati</taxon>
        <taxon>Actinomycetota</taxon>
        <taxon>Actinomycetes</taxon>
        <taxon>Mycobacteriales</taxon>
        <taxon>Tsukamurellaceae</taxon>
        <taxon>Tsukamurella</taxon>
    </lineage>
</organism>
<dbReference type="Proteomes" id="UP000183053">
    <property type="component" value="Unassembled WGS sequence"/>
</dbReference>
<gene>
    <name evidence="1" type="ORF">SAMN04489765_0180</name>
</gene>
<evidence type="ECO:0000313" key="1">
    <source>
        <dbReference type="EMBL" id="SDQ37931.1"/>
    </source>
</evidence>
<accession>A0A1H1AEC4</accession>
<name>A0A1H1AEC4_9ACTN</name>
<dbReference type="RefSeq" id="WP_068565158.1">
    <property type="nucleotide sequence ID" value="NZ_FNLF01000002.1"/>
</dbReference>
<dbReference type="OrthoDB" id="9821002at2"/>
<dbReference type="EMBL" id="FNLF01000002">
    <property type="protein sequence ID" value="SDQ37931.1"/>
    <property type="molecule type" value="Genomic_DNA"/>
</dbReference>
<proteinExistence type="predicted"/>
<dbReference type="AlphaFoldDB" id="A0A1H1AEC4"/>
<sequence>MVNRINDMTVPELLARLKSMIDEQVTDLGDDGIGLDEFEVDDAGGLRMGFWDESRGEGREIQLQVSTEEMQAERRYREFELNHVEPDDNVYEWFRTAITDAAAYPDRYVEGRAAQLSEGWRTLHRYGPASPQLVEWFDRANEGATHPIESPFDTRIGAMAHDSTIRHYYRFEREFNGTIDGAMSANIKSALEGQEFAWEKAAYLREVDQAARAAGITAGHQAFEDYDWSAAMREDVPPHEAFEDAQFKHGLATDAAEAQWRDEEQRYL</sequence>